<comment type="similarity">
    <text evidence="1 5">Belongs to the universal ribosomal protein uS14 family.</text>
</comment>
<dbReference type="Gene3D" id="1.10.287.1480">
    <property type="match status" value="1"/>
</dbReference>
<dbReference type="GO" id="GO:0009507">
    <property type="term" value="C:chloroplast"/>
    <property type="evidence" value="ECO:0007669"/>
    <property type="project" value="UniProtKB-SubCell"/>
</dbReference>
<dbReference type="InterPro" id="IPR001209">
    <property type="entry name" value="Ribosomal_uS14"/>
</dbReference>
<dbReference type="GO" id="GO:0015935">
    <property type="term" value="C:small ribosomal subunit"/>
    <property type="evidence" value="ECO:0007669"/>
    <property type="project" value="TreeGrafter"/>
</dbReference>
<evidence type="ECO:0000256" key="1">
    <source>
        <dbReference type="ARBA" id="ARBA00009083"/>
    </source>
</evidence>
<geneLocation type="chloroplast" evidence="6"/>
<sequence>MAKKSIIERERKRQRLVWKYHSIRQSLKEEMDKASSPDEKWRINEKLQSLPRDSAPTRLHRRCFLTGRPRSNCRDFGLSRHVLREMAHTCLLPGVTKSSW</sequence>
<organism evidence="6">
    <name type="scientific">Botrychium ternatum</name>
    <dbReference type="NCBI Taxonomy" id="208695"/>
    <lineage>
        <taxon>Eukaryota</taxon>
        <taxon>Viridiplantae</taxon>
        <taxon>Streptophyta</taxon>
        <taxon>Embryophyta</taxon>
        <taxon>Tracheophyta</taxon>
        <taxon>Polypodiopsida</taxon>
        <taxon>Ophioglossidae</taxon>
        <taxon>Ophioglossales</taxon>
        <taxon>Ophioglossaceae</taxon>
        <taxon>Botrychioideae</taxon>
        <taxon>Botrychium</taxon>
    </lineage>
</organism>
<reference evidence="6" key="1">
    <citation type="submission" date="2016-11" db="EMBL/GenBank/DDBJ databases">
        <title>The chloroplast genome sequences of Ophioglossaceae.</title>
        <authorList>
            <person name="Kim H.T."/>
            <person name="Kim K.-J."/>
        </authorList>
    </citation>
    <scope>NUCLEOTIDE SEQUENCE</scope>
</reference>
<keyword evidence="6" id="KW-0934">Plastid</keyword>
<evidence type="ECO:0000256" key="4">
    <source>
        <dbReference type="ARBA" id="ARBA00035247"/>
    </source>
</evidence>
<keyword evidence="5" id="KW-0699">rRNA-binding</keyword>
<evidence type="ECO:0000256" key="3">
    <source>
        <dbReference type="ARBA" id="ARBA00023274"/>
    </source>
</evidence>
<dbReference type="PROSITE" id="PS00527">
    <property type="entry name" value="RIBOSOMAL_S14"/>
    <property type="match status" value="1"/>
</dbReference>
<dbReference type="RefSeq" id="YP_010265846.1">
    <property type="nucleotide sequence ID" value="NC_060644.1"/>
</dbReference>
<dbReference type="InterPro" id="IPR023036">
    <property type="entry name" value="Ribosomal_uS14_bac/plastid"/>
</dbReference>
<dbReference type="HAMAP" id="MF_00537">
    <property type="entry name" value="Ribosomal_uS14_1"/>
    <property type="match status" value="1"/>
</dbReference>
<keyword evidence="5" id="KW-0694">RNA-binding</keyword>
<dbReference type="NCBIfam" id="NF006477">
    <property type="entry name" value="PRK08881.1"/>
    <property type="match status" value="1"/>
</dbReference>
<evidence type="ECO:0000256" key="5">
    <source>
        <dbReference type="HAMAP-Rule" id="MF_00537"/>
    </source>
</evidence>
<keyword evidence="2 5" id="KW-0689">Ribosomal protein</keyword>
<dbReference type="GO" id="GO:0019843">
    <property type="term" value="F:rRNA binding"/>
    <property type="evidence" value="ECO:0007669"/>
    <property type="project" value="UniProtKB-UniRule"/>
</dbReference>
<comment type="subcellular location">
    <subcellularLocation>
        <location evidence="5">Plastid</location>
        <location evidence="5">Chloroplast</location>
    </subcellularLocation>
</comment>
<dbReference type="SUPFAM" id="SSF57716">
    <property type="entry name" value="Glucocorticoid receptor-like (DNA-binding domain)"/>
    <property type="match status" value="1"/>
</dbReference>
<comment type="function">
    <text evidence="5">Binds 16S rRNA, required for the assembly of 30S particles.</text>
</comment>
<dbReference type="EMBL" id="KM817789">
    <property type="protein sequence ID" value="AJB98543.1"/>
    <property type="molecule type" value="Genomic_DNA"/>
</dbReference>
<dbReference type="AlphaFoldDB" id="A0A1B0PUU1"/>
<evidence type="ECO:0000256" key="2">
    <source>
        <dbReference type="ARBA" id="ARBA00022980"/>
    </source>
</evidence>
<dbReference type="GeneID" id="70617019"/>
<dbReference type="PANTHER" id="PTHR19836">
    <property type="entry name" value="30S RIBOSOMAL PROTEIN S14"/>
    <property type="match status" value="1"/>
</dbReference>
<protein>
    <recommendedName>
        <fullName evidence="4 5">Small ribosomal subunit protein uS14c</fullName>
    </recommendedName>
</protein>
<accession>A0A1B0PUU1</accession>
<dbReference type="GO" id="GO:0006412">
    <property type="term" value="P:translation"/>
    <property type="evidence" value="ECO:0007669"/>
    <property type="project" value="UniProtKB-UniRule"/>
</dbReference>
<evidence type="ECO:0000313" key="6">
    <source>
        <dbReference type="EMBL" id="AJB98543.1"/>
    </source>
</evidence>
<name>A0A1B0PUU1_9MONI</name>
<dbReference type="FunFam" id="1.10.287.1480:FF:000001">
    <property type="entry name" value="30S ribosomal protein S14"/>
    <property type="match status" value="1"/>
</dbReference>
<dbReference type="Pfam" id="PF00253">
    <property type="entry name" value="Ribosomal_S14"/>
    <property type="match status" value="1"/>
</dbReference>
<comment type="subunit">
    <text evidence="5">Part of the 30S ribosomal subunit.</text>
</comment>
<dbReference type="GO" id="GO:0003735">
    <property type="term" value="F:structural constituent of ribosome"/>
    <property type="evidence" value="ECO:0007669"/>
    <property type="project" value="InterPro"/>
</dbReference>
<proteinExistence type="inferred from homology"/>
<dbReference type="InterPro" id="IPR018271">
    <property type="entry name" value="Ribosomal_uS14_CS"/>
</dbReference>
<dbReference type="PANTHER" id="PTHR19836:SF19">
    <property type="entry name" value="SMALL RIBOSOMAL SUBUNIT PROTEIN US14M"/>
    <property type="match status" value="1"/>
</dbReference>
<keyword evidence="6" id="KW-0150">Chloroplast</keyword>
<keyword evidence="3 5" id="KW-0687">Ribonucleoprotein</keyword>
<gene>
    <name evidence="5 6" type="primary">rps14</name>
</gene>